<dbReference type="Proteomes" id="UP000297245">
    <property type="component" value="Unassembled WGS sequence"/>
</dbReference>
<gene>
    <name evidence="3" type="ORF">K435DRAFT_93316</name>
</gene>
<proteinExistence type="predicted"/>
<evidence type="ECO:0000313" key="3">
    <source>
        <dbReference type="EMBL" id="THV05603.1"/>
    </source>
</evidence>
<reference evidence="3 4" key="1">
    <citation type="journal article" date="2019" name="Nat. Ecol. Evol.">
        <title>Megaphylogeny resolves global patterns of mushroom evolution.</title>
        <authorList>
            <person name="Varga T."/>
            <person name="Krizsan K."/>
            <person name="Foldi C."/>
            <person name="Dima B."/>
            <person name="Sanchez-Garcia M."/>
            <person name="Sanchez-Ramirez S."/>
            <person name="Szollosi G.J."/>
            <person name="Szarkandi J.G."/>
            <person name="Papp V."/>
            <person name="Albert L."/>
            <person name="Andreopoulos W."/>
            <person name="Angelini C."/>
            <person name="Antonin V."/>
            <person name="Barry K.W."/>
            <person name="Bougher N.L."/>
            <person name="Buchanan P."/>
            <person name="Buyck B."/>
            <person name="Bense V."/>
            <person name="Catcheside P."/>
            <person name="Chovatia M."/>
            <person name="Cooper J."/>
            <person name="Damon W."/>
            <person name="Desjardin D."/>
            <person name="Finy P."/>
            <person name="Geml J."/>
            <person name="Haridas S."/>
            <person name="Hughes K."/>
            <person name="Justo A."/>
            <person name="Karasinski D."/>
            <person name="Kautmanova I."/>
            <person name="Kiss B."/>
            <person name="Kocsube S."/>
            <person name="Kotiranta H."/>
            <person name="LaButti K.M."/>
            <person name="Lechner B.E."/>
            <person name="Liimatainen K."/>
            <person name="Lipzen A."/>
            <person name="Lukacs Z."/>
            <person name="Mihaltcheva S."/>
            <person name="Morgado L.N."/>
            <person name="Niskanen T."/>
            <person name="Noordeloos M.E."/>
            <person name="Ohm R.A."/>
            <person name="Ortiz-Santana B."/>
            <person name="Ovrebo C."/>
            <person name="Racz N."/>
            <person name="Riley R."/>
            <person name="Savchenko A."/>
            <person name="Shiryaev A."/>
            <person name="Soop K."/>
            <person name="Spirin V."/>
            <person name="Szebenyi C."/>
            <person name="Tomsovsky M."/>
            <person name="Tulloss R.E."/>
            <person name="Uehling J."/>
            <person name="Grigoriev I.V."/>
            <person name="Vagvolgyi C."/>
            <person name="Papp T."/>
            <person name="Martin F.M."/>
            <person name="Miettinen O."/>
            <person name="Hibbett D.S."/>
            <person name="Nagy L.G."/>
        </authorList>
    </citation>
    <scope>NUCLEOTIDE SEQUENCE [LARGE SCALE GENOMIC DNA]</scope>
    <source>
        <strain evidence="3 4">CBS 962.96</strain>
    </source>
</reference>
<evidence type="ECO:0000313" key="4">
    <source>
        <dbReference type="Proteomes" id="UP000297245"/>
    </source>
</evidence>
<organism evidence="3 4">
    <name type="scientific">Dendrothele bispora (strain CBS 962.96)</name>
    <dbReference type="NCBI Taxonomy" id="1314807"/>
    <lineage>
        <taxon>Eukaryota</taxon>
        <taxon>Fungi</taxon>
        <taxon>Dikarya</taxon>
        <taxon>Basidiomycota</taxon>
        <taxon>Agaricomycotina</taxon>
        <taxon>Agaricomycetes</taxon>
        <taxon>Agaricomycetidae</taxon>
        <taxon>Agaricales</taxon>
        <taxon>Agaricales incertae sedis</taxon>
        <taxon>Dendrothele</taxon>
    </lineage>
</organism>
<feature type="chain" id="PRO_5020766309" description="Fibronectin type-III domain-containing protein" evidence="2">
    <location>
        <begin position="22"/>
        <end position="193"/>
    </location>
</feature>
<sequence>MLKRRFSRLALWLSLTLVTQSLVLDTPSPADGFNALVTNGTATVSWTSQSGDPERMSIEIQNIVTLDSFEFARNVAVSDGTASGVLDGVPGSPHYYLQAVMTGNSNIFQVLANSSTFTVNGLVPSTTDSALVPHTSTTSTTSSTSSFATSSATPSSVEASGVNSNTSGSGSPIGTIVGGTLGGVAGVILLSNL</sequence>
<feature type="region of interest" description="Disordered" evidence="1">
    <location>
        <begin position="128"/>
        <end position="173"/>
    </location>
</feature>
<evidence type="ECO:0000256" key="2">
    <source>
        <dbReference type="SAM" id="SignalP"/>
    </source>
</evidence>
<evidence type="ECO:0000256" key="1">
    <source>
        <dbReference type="SAM" id="MobiDB-lite"/>
    </source>
</evidence>
<dbReference type="OrthoDB" id="3057665at2759"/>
<protein>
    <recommendedName>
        <fullName evidence="5">Fibronectin type-III domain-containing protein</fullName>
    </recommendedName>
</protein>
<evidence type="ECO:0008006" key="5">
    <source>
        <dbReference type="Google" id="ProtNLM"/>
    </source>
</evidence>
<feature type="compositionally biased region" description="Low complexity" evidence="1">
    <location>
        <begin position="135"/>
        <end position="173"/>
    </location>
</feature>
<name>A0A4S8MR87_DENBC</name>
<feature type="signal peptide" evidence="2">
    <location>
        <begin position="1"/>
        <end position="21"/>
    </location>
</feature>
<dbReference type="AlphaFoldDB" id="A0A4S8MR87"/>
<dbReference type="EMBL" id="ML179048">
    <property type="protein sequence ID" value="THV05603.1"/>
    <property type="molecule type" value="Genomic_DNA"/>
</dbReference>
<accession>A0A4S8MR87</accession>
<keyword evidence="2" id="KW-0732">Signal</keyword>
<keyword evidence="4" id="KW-1185">Reference proteome</keyword>